<comment type="caution">
    <text evidence="1">The sequence shown here is derived from an EMBL/GenBank/DDBJ whole genome shotgun (WGS) entry which is preliminary data.</text>
</comment>
<name>A0A1E7Z9H2_9ALTE</name>
<sequence>MDKLVKGNIHELNTKECKVVMGGISQEHLFEYLAIDKQGIAFMPEIPDKPDWPKTGNQN</sequence>
<reference evidence="1 2" key="1">
    <citation type="submission" date="2016-08" db="EMBL/GenBank/DDBJ databases">
        <authorList>
            <person name="Seilhamer J.J."/>
        </authorList>
    </citation>
    <scope>NUCLEOTIDE SEQUENCE [LARGE SCALE GENOMIC DNA]</scope>
    <source>
        <strain evidence="1 2">KCTC 42603</strain>
    </source>
</reference>
<accession>A0A1E7Z9H2</accession>
<evidence type="ECO:0000313" key="2">
    <source>
        <dbReference type="Proteomes" id="UP000175691"/>
    </source>
</evidence>
<gene>
    <name evidence="1" type="ORF">BFC18_13400</name>
</gene>
<dbReference type="AlphaFoldDB" id="A0A1E7Z9H2"/>
<dbReference type="EMBL" id="MDHN01000029">
    <property type="protein sequence ID" value="OFC70178.1"/>
    <property type="molecule type" value="Genomic_DNA"/>
</dbReference>
<proteinExistence type="predicted"/>
<dbReference type="RefSeq" id="WP_070125820.1">
    <property type="nucleotide sequence ID" value="NZ_MDHN01000029.1"/>
</dbReference>
<protein>
    <submittedName>
        <fullName evidence="1">Uncharacterized protein</fullName>
    </submittedName>
</protein>
<dbReference type="Proteomes" id="UP000175691">
    <property type="component" value="Unassembled WGS sequence"/>
</dbReference>
<evidence type="ECO:0000313" key="1">
    <source>
        <dbReference type="EMBL" id="OFC70178.1"/>
    </source>
</evidence>
<organism evidence="1 2">
    <name type="scientific">Alteromonas confluentis</name>
    <dbReference type="NCBI Taxonomy" id="1656094"/>
    <lineage>
        <taxon>Bacteria</taxon>
        <taxon>Pseudomonadati</taxon>
        <taxon>Pseudomonadota</taxon>
        <taxon>Gammaproteobacteria</taxon>
        <taxon>Alteromonadales</taxon>
        <taxon>Alteromonadaceae</taxon>
        <taxon>Alteromonas/Salinimonas group</taxon>
        <taxon>Alteromonas</taxon>
    </lineage>
</organism>
<keyword evidence="2" id="KW-1185">Reference proteome</keyword>